<protein>
    <submittedName>
        <fullName evidence="2">Cupin domain-containing protein</fullName>
    </submittedName>
</protein>
<comment type="caution">
    <text evidence="2">The sequence shown here is derived from an EMBL/GenBank/DDBJ whole genome shotgun (WGS) entry which is preliminary data.</text>
</comment>
<dbReference type="EMBL" id="JAPMLT010000007">
    <property type="protein sequence ID" value="MCX7570906.1"/>
    <property type="molecule type" value="Genomic_DNA"/>
</dbReference>
<dbReference type="InterPro" id="IPR011051">
    <property type="entry name" value="RmlC_Cupin_sf"/>
</dbReference>
<dbReference type="RefSeq" id="WP_267152152.1">
    <property type="nucleotide sequence ID" value="NZ_JAPMLT010000007.1"/>
</dbReference>
<dbReference type="Proteomes" id="UP001208017">
    <property type="component" value="Unassembled WGS sequence"/>
</dbReference>
<keyword evidence="3" id="KW-1185">Reference proteome</keyword>
<dbReference type="SUPFAM" id="SSF51182">
    <property type="entry name" value="RmlC-like cupins"/>
    <property type="match status" value="1"/>
</dbReference>
<dbReference type="Pfam" id="PF12973">
    <property type="entry name" value="Cupin_7"/>
    <property type="match status" value="1"/>
</dbReference>
<dbReference type="Gene3D" id="2.60.120.10">
    <property type="entry name" value="Jelly Rolls"/>
    <property type="match status" value="1"/>
</dbReference>
<dbReference type="InterPro" id="IPR025979">
    <property type="entry name" value="ChrR-like_cupin_dom"/>
</dbReference>
<proteinExistence type="predicted"/>
<sequence length="131" mass="14409">MSMQVADLMKALPVLLQLNESGMLSDTEIEFQPFKANERSAAEVHWLFRPEETGGCAAGLVRYAAGGSSPAHEHTGFEIIYIFDGEMITNQGVLRKNELICLPPGSQHSFHSETGCLALIIWEKPPQVVKP</sequence>
<name>A0ABT3X5J7_9BACL</name>
<gene>
    <name evidence="2" type="ORF">OS242_13230</name>
</gene>
<evidence type="ECO:0000313" key="2">
    <source>
        <dbReference type="EMBL" id="MCX7570906.1"/>
    </source>
</evidence>
<evidence type="ECO:0000313" key="3">
    <source>
        <dbReference type="Proteomes" id="UP001208017"/>
    </source>
</evidence>
<dbReference type="InterPro" id="IPR014710">
    <property type="entry name" value="RmlC-like_jellyroll"/>
</dbReference>
<reference evidence="2 3" key="1">
    <citation type="submission" date="2022-11" db="EMBL/GenBank/DDBJ databases">
        <title>Study of microbial diversity in lake waters.</title>
        <authorList>
            <person name="Zhang J."/>
        </authorList>
    </citation>
    <scope>NUCLEOTIDE SEQUENCE [LARGE SCALE GENOMIC DNA]</scope>
    <source>
        <strain evidence="2 3">DT12</strain>
    </source>
</reference>
<organism evidence="2 3">
    <name type="scientific">Tumebacillus lacus</name>
    <dbReference type="NCBI Taxonomy" id="2995335"/>
    <lineage>
        <taxon>Bacteria</taxon>
        <taxon>Bacillati</taxon>
        <taxon>Bacillota</taxon>
        <taxon>Bacilli</taxon>
        <taxon>Bacillales</taxon>
        <taxon>Alicyclobacillaceae</taxon>
        <taxon>Tumebacillus</taxon>
    </lineage>
</organism>
<evidence type="ECO:0000259" key="1">
    <source>
        <dbReference type="Pfam" id="PF12973"/>
    </source>
</evidence>
<feature type="domain" description="ChrR-like cupin" evidence="1">
    <location>
        <begin position="28"/>
        <end position="119"/>
    </location>
</feature>
<accession>A0ABT3X5J7</accession>